<organism evidence="1 2">
    <name type="scientific">Cylicocyclus nassatus</name>
    <name type="common">Nematode worm</name>
    <dbReference type="NCBI Taxonomy" id="53992"/>
    <lineage>
        <taxon>Eukaryota</taxon>
        <taxon>Metazoa</taxon>
        <taxon>Ecdysozoa</taxon>
        <taxon>Nematoda</taxon>
        <taxon>Chromadorea</taxon>
        <taxon>Rhabditida</taxon>
        <taxon>Rhabditina</taxon>
        <taxon>Rhabditomorpha</taxon>
        <taxon>Strongyloidea</taxon>
        <taxon>Strongylidae</taxon>
        <taxon>Cylicocyclus</taxon>
    </lineage>
</organism>
<keyword evidence="2" id="KW-1185">Reference proteome</keyword>
<sequence>MLPKRKRYILKIPISLQPSKRTRCNVEAPANINANLRKWRKLATSANLQRRKTSKNDIFNEDPCMVSHSCLPINRYGDKANRHGYQACQALRKDKHAYKTTPYRHFSETAQNILNELWKTIDDRRKVLGKFHGDSYEHKRKTFANKLRGMLSRRISPPFEELLKCLHSINSVSFGTLYNVKEDAQASKVLRRKDQQRRDKINQEMAEFKQLFTSSVLLHTDIIIDYCRKMSRFVTEKTI</sequence>
<comment type="caution">
    <text evidence="1">The sequence shown here is derived from an EMBL/GenBank/DDBJ whole genome shotgun (WGS) entry which is preliminary data.</text>
</comment>
<gene>
    <name evidence="1" type="ORF">CYNAS_LOCUS13692</name>
</gene>
<evidence type="ECO:0000313" key="2">
    <source>
        <dbReference type="Proteomes" id="UP001176961"/>
    </source>
</evidence>
<dbReference type="AlphaFoldDB" id="A0AA36H0Y6"/>
<protein>
    <submittedName>
        <fullName evidence="1">Uncharacterized protein</fullName>
    </submittedName>
</protein>
<evidence type="ECO:0000313" key="1">
    <source>
        <dbReference type="EMBL" id="CAJ0601709.1"/>
    </source>
</evidence>
<reference evidence="1" key="1">
    <citation type="submission" date="2023-07" db="EMBL/GenBank/DDBJ databases">
        <authorList>
            <consortium name="CYATHOMIX"/>
        </authorList>
    </citation>
    <scope>NUCLEOTIDE SEQUENCE</scope>
    <source>
        <strain evidence="1">N/A</strain>
    </source>
</reference>
<name>A0AA36H0Y6_CYLNA</name>
<dbReference type="EMBL" id="CATQJL010000305">
    <property type="protein sequence ID" value="CAJ0601709.1"/>
    <property type="molecule type" value="Genomic_DNA"/>
</dbReference>
<proteinExistence type="predicted"/>
<accession>A0AA36H0Y6</accession>
<dbReference type="Proteomes" id="UP001176961">
    <property type="component" value="Unassembled WGS sequence"/>
</dbReference>